<feature type="transmembrane region" description="Helical" evidence="1">
    <location>
        <begin position="20"/>
        <end position="48"/>
    </location>
</feature>
<feature type="transmembrane region" description="Helical" evidence="1">
    <location>
        <begin position="68"/>
        <end position="91"/>
    </location>
</feature>
<reference evidence="3" key="1">
    <citation type="submission" date="2020-07" db="EMBL/GenBank/DDBJ databases">
        <title>Methanobacterium. sp. MethCan genome.</title>
        <authorList>
            <person name="Postec A."/>
            <person name="Quemeneur M."/>
        </authorList>
    </citation>
    <scope>NUCLEOTIDE SEQUENCE</scope>
    <source>
        <strain evidence="3">MethCAN</strain>
    </source>
</reference>
<dbReference type="EMBL" id="CP058560">
    <property type="protein sequence ID" value="QUH23185.1"/>
    <property type="molecule type" value="Genomic_DNA"/>
</dbReference>
<feature type="domain" description="CAAX prenyl protease 2/Lysostaphin resistance protein A-like" evidence="2">
    <location>
        <begin position="149"/>
        <end position="244"/>
    </location>
</feature>
<dbReference type="GO" id="GO:0080120">
    <property type="term" value="P:CAAX-box protein maturation"/>
    <property type="evidence" value="ECO:0007669"/>
    <property type="project" value="UniProtKB-ARBA"/>
</dbReference>
<dbReference type="GO" id="GO:0008237">
    <property type="term" value="F:metallopeptidase activity"/>
    <property type="evidence" value="ECO:0007669"/>
    <property type="project" value="UniProtKB-KW"/>
</dbReference>
<evidence type="ECO:0000259" key="2">
    <source>
        <dbReference type="Pfam" id="PF02517"/>
    </source>
</evidence>
<keyword evidence="3" id="KW-0645">Protease</keyword>
<keyword evidence="1" id="KW-0812">Transmembrane</keyword>
<keyword evidence="1" id="KW-0472">Membrane</keyword>
<feature type="transmembrane region" description="Helical" evidence="1">
    <location>
        <begin position="144"/>
        <end position="163"/>
    </location>
</feature>
<evidence type="ECO:0000313" key="3">
    <source>
        <dbReference type="EMBL" id="QUH23185.1"/>
    </source>
</evidence>
<feature type="transmembrane region" description="Helical" evidence="1">
    <location>
        <begin position="206"/>
        <end position="227"/>
    </location>
</feature>
<dbReference type="PANTHER" id="PTHR39430">
    <property type="entry name" value="MEMBRANE-ASSOCIATED PROTEASE-RELATED"/>
    <property type="match status" value="1"/>
</dbReference>
<dbReference type="InterPro" id="IPR003675">
    <property type="entry name" value="Rce1/LyrA-like_dom"/>
</dbReference>
<dbReference type="AlphaFoldDB" id="A0A8T8K6Q4"/>
<evidence type="ECO:0000313" key="4">
    <source>
        <dbReference type="Proteomes" id="UP000681041"/>
    </source>
</evidence>
<dbReference type="GO" id="GO:0004175">
    <property type="term" value="F:endopeptidase activity"/>
    <property type="evidence" value="ECO:0007669"/>
    <property type="project" value="UniProtKB-ARBA"/>
</dbReference>
<dbReference type="OrthoDB" id="77703at2157"/>
<sequence length="301" mass="33412">MSEIPFLDNGKTGKNKWWTYFSTIILTWGASSFLAGLIAGFIILIILFSSSQTLNLANMNLILESPLFLIFLALISFGLAFIFMYISIKFIHHRTFQSLINVKNRTDWKKIGIGAGAWLLIIILLDFISFLIDPSSFQISFDPSRFWILALLSLVAFPIQASFEEIFFRGYLMQGLALKLKKPVNVLLISSIIFAAMHWLNGETILLSASITLSTFIVGLVLGIITLADNGIEMAIGVHIINNLYVSVIHSSPQGGLGELPSLITTPINPYASPLILIAASILLLVILFRNRKEDLMAVFN</sequence>
<feature type="transmembrane region" description="Helical" evidence="1">
    <location>
        <begin position="271"/>
        <end position="289"/>
    </location>
</feature>
<keyword evidence="1" id="KW-1133">Transmembrane helix</keyword>
<dbReference type="KEGG" id="meme:HYG87_05070"/>
<dbReference type="Pfam" id="PF02517">
    <property type="entry name" value="Rce1-like"/>
    <property type="match status" value="1"/>
</dbReference>
<dbReference type="RefSeq" id="WP_211534132.1">
    <property type="nucleotide sequence ID" value="NZ_CP058560.1"/>
</dbReference>
<proteinExistence type="predicted"/>
<dbReference type="Proteomes" id="UP000681041">
    <property type="component" value="Chromosome"/>
</dbReference>
<dbReference type="GeneID" id="64820113"/>
<feature type="transmembrane region" description="Helical" evidence="1">
    <location>
        <begin position="111"/>
        <end position="132"/>
    </location>
</feature>
<feature type="transmembrane region" description="Helical" evidence="1">
    <location>
        <begin position="234"/>
        <end position="251"/>
    </location>
</feature>
<dbReference type="PANTHER" id="PTHR39430:SF1">
    <property type="entry name" value="PROTEASE"/>
    <property type="match status" value="1"/>
</dbReference>
<keyword evidence="3" id="KW-0482">Metalloprotease</keyword>
<gene>
    <name evidence="3" type="ORF">HYG87_05070</name>
</gene>
<evidence type="ECO:0000256" key="1">
    <source>
        <dbReference type="SAM" id="Phobius"/>
    </source>
</evidence>
<keyword evidence="3" id="KW-0378">Hydrolase</keyword>
<name>A0A8T8K6Q4_9EURY</name>
<feature type="transmembrane region" description="Helical" evidence="1">
    <location>
        <begin position="184"/>
        <end position="200"/>
    </location>
</feature>
<organism evidence="3 4">
    <name type="scientific">Methanobacterium alkalithermotolerans</name>
    <dbReference type="NCBI Taxonomy" id="2731220"/>
    <lineage>
        <taxon>Archaea</taxon>
        <taxon>Methanobacteriati</taxon>
        <taxon>Methanobacteriota</taxon>
        <taxon>Methanomada group</taxon>
        <taxon>Methanobacteria</taxon>
        <taxon>Methanobacteriales</taxon>
        <taxon>Methanobacteriaceae</taxon>
        <taxon>Methanobacterium</taxon>
    </lineage>
</organism>
<keyword evidence="4" id="KW-1185">Reference proteome</keyword>
<accession>A0A8T8K6Q4</accession>
<protein>
    <submittedName>
        <fullName evidence="3">CPBP family intramembrane metalloprotease</fullName>
    </submittedName>
</protein>